<dbReference type="InterPro" id="IPR022041">
    <property type="entry name" value="Methyltransf_FA"/>
</dbReference>
<dbReference type="AlphaFoldDB" id="A0A8B6F1E3"/>
<gene>
    <name evidence="2" type="ORF">MGAL_10B078391</name>
</gene>
<feature type="domain" description="Farnesoic acid O-methyl transferase" evidence="1">
    <location>
        <begin position="3"/>
        <end position="122"/>
    </location>
</feature>
<sequence length="322" mass="36382">METSIQFEVQGCDNALIALHAKSSLSGPHYYIIIGGWGNTRSQISKAVTHEQLVYLSYKTDLLDCYTYKNFWISWEKGRIRVGSGNTLNDNVFLLYDDMCPFAIQEVMISTAWWRTVDWIFHPQAIPTQAASSMSTIIEAFYVKVSDCPTFEIISTFEIPLSAKCAVKCGLIDNCASITIQTIDGSLNDLKLLDYGAFAKTDSSIQFEVQGCDNALITLHASSCLQDPNYYIIVGGWGNARSQISKTVTNLQSVHNSYKTDLLDCLSFKNFWINWEKGRIRVGSGNTLNDNVFLHYDDMCSFAIQEIVISTWMRTLDWIFHP</sequence>
<evidence type="ECO:0000313" key="2">
    <source>
        <dbReference type="EMBL" id="VDI41584.1"/>
    </source>
</evidence>
<protein>
    <recommendedName>
        <fullName evidence="1">Farnesoic acid O-methyl transferase domain-containing protein</fullName>
    </recommendedName>
</protein>
<keyword evidence="3" id="KW-1185">Reference proteome</keyword>
<evidence type="ECO:0000259" key="1">
    <source>
        <dbReference type="Pfam" id="PF12248"/>
    </source>
</evidence>
<reference evidence="2" key="1">
    <citation type="submission" date="2018-11" db="EMBL/GenBank/DDBJ databases">
        <authorList>
            <person name="Alioto T."/>
            <person name="Alioto T."/>
        </authorList>
    </citation>
    <scope>NUCLEOTIDE SEQUENCE</scope>
</reference>
<feature type="domain" description="Farnesoic acid O-methyl transferase" evidence="1">
    <location>
        <begin position="200"/>
        <end position="320"/>
    </location>
</feature>
<accession>A0A8B6F1E3</accession>
<dbReference type="PANTHER" id="PTHR36695:SF12">
    <property type="entry name" value="AGAP008648-PA"/>
    <property type="match status" value="1"/>
</dbReference>
<dbReference type="PANTHER" id="PTHR36695">
    <property type="entry name" value="AGAP008648-PA"/>
    <property type="match status" value="1"/>
</dbReference>
<evidence type="ECO:0000313" key="3">
    <source>
        <dbReference type="Proteomes" id="UP000596742"/>
    </source>
</evidence>
<dbReference type="Pfam" id="PF12248">
    <property type="entry name" value="Methyltransf_FA"/>
    <property type="match status" value="2"/>
</dbReference>
<comment type="caution">
    <text evidence="2">The sequence shown here is derived from an EMBL/GenBank/DDBJ whole genome shotgun (WGS) entry which is preliminary data.</text>
</comment>
<organism evidence="2 3">
    <name type="scientific">Mytilus galloprovincialis</name>
    <name type="common">Mediterranean mussel</name>
    <dbReference type="NCBI Taxonomy" id="29158"/>
    <lineage>
        <taxon>Eukaryota</taxon>
        <taxon>Metazoa</taxon>
        <taxon>Spiralia</taxon>
        <taxon>Lophotrochozoa</taxon>
        <taxon>Mollusca</taxon>
        <taxon>Bivalvia</taxon>
        <taxon>Autobranchia</taxon>
        <taxon>Pteriomorphia</taxon>
        <taxon>Mytilida</taxon>
        <taxon>Mytiloidea</taxon>
        <taxon>Mytilidae</taxon>
        <taxon>Mytilinae</taxon>
        <taxon>Mytilus</taxon>
    </lineage>
</organism>
<proteinExistence type="predicted"/>
<dbReference type="Proteomes" id="UP000596742">
    <property type="component" value="Unassembled WGS sequence"/>
</dbReference>
<dbReference type="EMBL" id="UYJE01005911">
    <property type="protein sequence ID" value="VDI41584.1"/>
    <property type="molecule type" value="Genomic_DNA"/>
</dbReference>
<dbReference type="OrthoDB" id="6156557at2759"/>
<name>A0A8B6F1E3_MYTGA</name>